<dbReference type="STRING" id="10029.G3I3C7"/>
<proteinExistence type="inferred from homology"/>
<evidence type="ECO:0000256" key="16">
    <source>
        <dbReference type="ARBA" id="ARBA00035404"/>
    </source>
</evidence>
<dbReference type="InterPro" id="IPR005164">
    <property type="entry name" value="Allantoicase"/>
</dbReference>
<comment type="similarity">
    <text evidence="3">Belongs to the eukaryotic ribosomal protein eS7 family.</text>
</comment>
<dbReference type="PROSITE" id="PS50041">
    <property type="entry name" value="C_TYPE_LECTIN_2"/>
    <property type="match status" value="1"/>
</dbReference>
<keyword evidence="7" id="KW-0430">Lectin</keyword>
<dbReference type="InterPro" id="IPR001304">
    <property type="entry name" value="C-type_lectin-like"/>
</dbReference>
<organism evidence="19 20">
    <name type="scientific">Cricetulus griseus</name>
    <name type="common">Chinese hamster</name>
    <name type="synonym">Cricetulus barabensis griseus</name>
    <dbReference type="NCBI Taxonomy" id="10029"/>
    <lineage>
        <taxon>Eukaryota</taxon>
        <taxon>Metazoa</taxon>
        <taxon>Chordata</taxon>
        <taxon>Craniata</taxon>
        <taxon>Vertebrata</taxon>
        <taxon>Euteleostomi</taxon>
        <taxon>Mammalia</taxon>
        <taxon>Eutheria</taxon>
        <taxon>Euarchontoglires</taxon>
        <taxon>Glires</taxon>
        <taxon>Rodentia</taxon>
        <taxon>Myomorpha</taxon>
        <taxon>Muroidea</taxon>
        <taxon>Cricetidae</taxon>
        <taxon>Cricetinae</taxon>
        <taxon>Cricetulus</taxon>
    </lineage>
</organism>
<dbReference type="InterPro" id="IPR008979">
    <property type="entry name" value="Galactose-bd-like_sf"/>
</dbReference>
<dbReference type="SMART" id="SM00034">
    <property type="entry name" value="CLECT"/>
    <property type="match status" value="1"/>
</dbReference>
<feature type="region of interest" description="Disordered" evidence="17">
    <location>
        <begin position="51"/>
        <end position="72"/>
    </location>
</feature>
<sequence length="729" mass="80220">MFSSSAKIVKPNGEKPDEFESGISQALLELEMNSDLKAQLRELNITAAKRRILPKPTRKSRTKNKQKRPRSRTLTAVHDAILEDLVFPSEIVGKRIRVKLDGSRLIKVHLDKAQQNNVEHKVRVSVLPALMMTRDLALAGMLISLAFLSLLPSGCPQQTTEDACSVQILVPGLKGDMGDKGQKGTVGRHGKIGPIGAKGEKGDSGDIGPPGPSGEPGIPCECSQLRKAIGEMDNQVTQLTTELKFIKNAGQHLLLSVHRCRACGRGVVECVEFVYRNASAGLSALPSPAAVAGVRETESKIYLLVKEEKRYADAQLSCQGRGGTLSMPKDEAANGLMASYLAQAGLARVFIGINDLEKEGDFVYSDRSPMQTFNKWRSGEPNNAYDEEDCVEMVASGGWNDVACHITMYFMCEFDKENLDLKLTNIEGKGPGQQSNSPSFKEHEYTEFGKWMDGWETRRKRIPGHDWCVIQLGIQGIIRGVDVDISYFSGSYAPRMSIQAANLNEDGGVARLRVYGTGQRDWTASDSKEPVDLVAIAFGGVCVGFSNAHFGHPNNMIGVGNPKSMADGWETARRLDRPPVLEENENGLLQVPGCEWAVFRLAHPGVITQIEIDTKYFKGNSPDSCKVDGCVLTTQEEEDMVRNKWTLPDHKWKPLLPVTKLFPNQTHVLDSLTLELQDVITHAKLTITPDGGISRLRLKGFPSSICLLRPLREKPMLRFTLKAGFKANL</sequence>
<evidence type="ECO:0000256" key="6">
    <source>
        <dbReference type="ARBA" id="ARBA00022729"/>
    </source>
</evidence>
<evidence type="ECO:0000256" key="17">
    <source>
        <dbReference type="SAM" id="MobiDB-lite"/>
    </source>
</evidence>
<feature type="compositionally biased region" description="Basic residues" evidence="17">
    <location>
        <begin position="51"/>
        <end position="71"/>
    </location>
</feature>
<dbReference type="Proteomes" id="UP000001075">
    <property type="component" value="Unassembled WGS sequence"/>
</dbReference>
<keyword evidence="8" id="KW-0106">Calcium</keyword>
<evidence type="ECO:0000256" key="2">
    <source>
        <dbReference type="ARBA" id="ARBA00004613"/>
    </source>
</evidence>
<evidence type="ECO:0000256" key="15">
    <source>
        <dbReference type="ARBA" id="ARBA00035279"/>
    </source>
</evidence>
<dbReference type="AlphaFoldDB" id="G3I3C7"/>
<dbReference type="InterPro" id="IPR033990">
    <property type="entry name" value="Collectin_CTLD"/>
</dbReference>
<dbReference type="InterPro" id="IPR016187">
    <property type="entry name" value="CTDL_fold"/>
</dbReference>
<dbReference type="PROSITE" id="PS00615">
    <property type="entry name" value="C_TYPE_LECTIN_1"/>
    <property type="match status" value="1"/>
</dbReference>
<dbReference type="EMBL" id="JH001181">
    <property type="protein sequence ID" value="EGW10652.1"/>
    <property type="molecule type" value="Genomic_DNA"/>
</dbReference>
<evidence type="ECO:0000256" key="10">
    <source>
        <dbReference type="ARBA" id="ARBA00023119"/>
    </source>
</evidence>
<keyword evidence="9" id="KW-0689">Ribosomal protein</keyword>
<dbReference type="Pfam" id="PF00059">
    <property type="entry name" value="Lectin_C"/>
    <property type="match status" value="1"/>
</dbReference>
<evidence type="ECO:0000256" key="7">
    <source>
        <dbReference type="ARBA" id="ARBA00022734"/>
    </source>
</evidence>
<dbReference type="GO" id="GO:0000256">
    <property type="term" value="P:allantoin catabolic process"/>
    <property type="evidence" value="ECO:0007669"/>
    <property type="project" value="InterPro"/>
</dbReference>
<dbReference type="GO" id="GO:0005840">
    <property type="term" value="C:ribosome"/>
    <property type="evidence" value="ECO:0007669"/>
    <property type="project" value="UniProtKB-KW"/>
</dbReference>
<gene>
    <name evidence="19" type="ORF">I79_017931</name>
</gene>
<feature type="region of interest" description="Disordered" evidence="17">
    <location>
        <begin position="179"/>
        <end position="216"/>
    </location>
</feature>
<comment type="similarity">
    <text evidence="4">Belongs to the allantoicase family.</text>
</comment>
<evidence type="ECO:0000256" key="11">
    <source>
        <dbReference type="ARBA" id="ARBA00023157"/>
    </source>
</evidence>
<dbReference type="Gene3D" id="2.60.120.260">
    <property type="entry name" value="Galactose-binding domain-like"/>
    <property type="match status" value="2"/>
</dbReference>
<dbReference type="GO" id="GO:0005576">
    <property type="term" value="C:extracellular region"/>
    <property type="evidence" value="ECO:0007669"/>
    <property type="project" value="UniProtKB-SubCell"/>
</dbReference>
<evidence type="ECO:0000256" key="3">
    <source>
        <dbReference type="ARBA" id="ARBA00007820"/>
    </source>
</evidence>
<dbReference type="FunFam" id="2.60.120.260:FF:000077">
    <property type="entry name" value="Probable allantoicase"/>
    <property type="match status" value="1"/>
</dbReference>
<dbReference type="SUPFAM" id="SSF49785">
    <property type="entry name" value="Galactose-binding domain-like"/>
    <property type="match status" value="2"/>
</dbReference>
<keyword evidence="6" id="KW-0732">Signal</keyword>
<name>G3I3C7_CRIGR</name>
<accession>G3I3C7</accession>
<evidence type="ECO:0000256" key="1">
    <source>
        <dbReference type="ARBA" id="ARBA00003893"/>
    </source>
</evidence>
<evidence type="ECO:0000256" key="14">
    <source>
        <dbReference type="ARBA" id="ARBA00031078"/>
    </source>
</evidence>
<evidence type="ECO:0000256" key="8">
    <source>
        <dbReference type="ARBA" id="ARBA00022837"/>
    </source>
</evidence>
<comment type="subcellular location">
    <subcellularLocation>
        <location evidence="2">Secreted</location>
    </subcellularLocation>
</comment>
<reference evidence="20" key="1">
    <citation type="journal article" date="2011" name="Nat. Biotechnol.">
        <title>The genomic sequence of the Chinese hamster ovary (CHO)-K1 cell line.</title>
        <authorList>
            <person name="Xu X."/>
            <person name="Nagarajan H."/>
            <person name="Lewis N.E."/>
            <person name="Pan S."/>
            <person name="Cai Z."/>
            <person name="Liu X."/>
            <person name="Chen W."/>
            <person name="Xie M."/>
            <person name="Wang W."/>
            <person name="Hammond S."/>
            <person name="Andersen M.R."/>
            <person name="Neff N."/>
            <person name="Passarelli B."/>
            <person name="Koh W."/>
            <person name="Fan H.C."/>
            <person name="Wang J."/>
            <person name="Gui Y."/>
            <person name="Lee K.H."/>
            <person name="Betenbaugh M.J."/>
            <person name="Quake S.R."/>
            <person name="Famili I."/>
            <person name="Palsson B.O."/>
            <person name="Wang J."/>
        </authorList>
    </citation>
    <scope>NUCLEOTIDE SEQUENCE [LARGE SCALE GENOMIC DNA]</scope>
    <source>
        <strain evidence="20">CHO K1 cell line</strain>
    </source>
</reference>
<evidence type="ECO:0000256" key="12">
    <source>
        <dbReference type="ARBA" id="ARBA00023274"/>
    </source>
</evidence>
<dbReference type="InterPro" id="IPR008160">
    <property type="entry name" value="Collagen"/>
</dbReference>
<dbReference type="PANTHER" id="PTHR12045:SF3">
    <property type="entry name" value="INACTIVE ALLANTOICASE-RELATED"/>
    <property type="match status" value="1"/>
</dbReference>
<dbReference type="GO" id="GO:0030246">
    <property type="term" value="F:carbohydrate binding"/>
    <property type="evidence" value="ECO:0007669"/>
    <property type="project" value="UniProtKB-KW"/>
</dbReference>
<evidence type="ECO:0000256" key="9">
    <source>
        <dbReference type="ARBA" id="ARBA00022980"/>
    </source>
</evidence>
<feature type="domain" description="C-type lectin" evidence="18">
    <location>
        <begin position="297"/>
        <end position="413"/>
    </location>
</feature>
<keyword evidence="11" id="KW-1015">Disulfide bond</keyword>
<dbReference type="GO" id="GO:0003735">
    <property type="term" value="F:structural constituent of ribosome"/>
    <property type="evidence" value="ECO:0007669"/>
    <property type="project" value="InterPro"/>
</dbReference>
<dbReference type="PANTHER" id="PTHR12045">
    <property type="entry name" value="ALLANTOICASE"/>
    <property type="match status" value="1"/>
</dbReference>
<comment type="function">
    <text evidence="1">The function of this enzyme is unclear as allantoicase activity is not known to exist in mammals.</text>
</comment>
<dbReference type="InterPro" id="IPR018378">
    <property type="entry name" value="C-type_lectin_CS"/>
</dbReference>
<evidence type="ECO:0000256" key="5">
    <source>
        <dbReference type="ARBA" id="ARBA00022525"/>
    </source>
</evidence>
<dbReference type="Pfam" id="PF01391">
    <property type="entry name" value="Collagen"/>
    <property type="match status" value="1"/>
</dbReference>
<dbReference type="CDD" id="cd03591">
    <property type="entry name" value="CLECT_collectin_like"/>
    <property type="match status" value="1"/>
</dbReference>
<evidence type="ECO:0000256" key="13">
    <source>
        <dbReference type="ARBA" id="ARBA00029559"/>
    </source>
</evidence>
<dbReference type="SUPFAM" id="SSF56436">
    <property type="entry name" value="C-type lectin-like"/>
    <property type="match status" value="1"/>
</dbReference>
<evidence type="ECO:0000313" key="19">
    <source>
        <dbReference type="EMBL" id="EGW10652.1"/>
    </source>
</evidence>
<dbReference type="InterPro" id="IPR000554">
    <property type="entry name" value="Ribosomal_eS7"/>
</dbReference>
<evidence type="ECO:0000313" key="20">
    <source>
        <dbReference type="Proteomes" id="UP000001075"/>
    </source>
</evidence>
<dbReference type="InParanoid" id="G3I3C7"/>
<protein>
    <recommendedName>
        <fullName evidence="13">Probable inactive allantoicase</fullName>
    </recommendedName>
    <alternativeName>
        <fullName evidence="16">40S ribosomal protein S7</fullName>
    </alternativeName>
    <alternativeName>
        <fullName evidence="14">Allantoate amidinohydrolase</fullName>
    </alternativeName>
    <alternativeName>
        <fullName evidence="15">Small ribosomal subunit protein eS7</fullName>
    </alternativeName>
</protein>
<evidence type="ECO:0000259" key="18">
    <source>
        <dbReference type="PROSITE" id="PS50041"/>
    </source>
</evidence>
<dbReference type="GO" id="GO:0005581">
    <property type="term" value="C:collagen trimer"/>
    <property type="evidence" value="ECO:0007669"/>
    <property type="project" value="UniProtKB-KW"/>
</dbReference>
<dbReference type="Gene3D" id="3.10.100.10">
    <property type="entry name" value="Mannose-Binding Protein A, subunit A"/>
    <property type="match status" value="1"/>
</dbReference>
<dbReference type="InterPro" id="IPR015908">
    <property type="entry name" value="Allantoicase_dom"/>
</dbReference>
<dbReference type="GO" id="GO:0004037">
    <property type="term" value="F:allantoicase activity"/>
    <property type="evidence" value="ECO:0007669"/>
    <property type="project" value="InterPro"/>
</dbReference>
<dbReference type="GO" id="GO:0006412">
    <property type="term" value="P:translation"/>
    <property type="evidence" value="ECO:0007669"/>
    <property type="project" value="InterPro"/>
</dbReference>
<dbReference type="InterPro" id="IPR016186">
    <property type="entry name" value="C-type_lectin-like/link_sf"/>
</dbReference>
<dbReference type="eggNOG" id="KOG4145">
    <property type="taxonomic scope" value="Eukaryota"/>
</dbReference>
<keyword evidence="12" id="KW-0687">Ribonucleoprotein</keyword>
<dbReference type="Pfam" id="PF03561">
    <property type="entry name" value="Allantoicase"/>
    <property type="match status" value="2"/>
</dbReference>
<keyword evidence="5" id="KW-0964">Secreted</keyword>
<keyword evidence="10" id="KW-0176">Collagen</keyword>
<dbReference type="GO" id="GO:1990904">
    <property type="term" value="C:ribonucleoprotein complex"/>
    <property type="evidence" value="ECO:0007669"/>
    <property type="project" value="UniProtKB-KW"/>
</dbReference>
<evidence type="ECO:0000256" key="4">
    <source>
        <dbReference type="ARBA" id="ARBA00009242"/>
    </source>
</evidence>
<dbReference type="Pfam" id="PF01251">
    <property type="entry name" value="Ribosomal_S7e"/>
    <property type="match status" value="1"/>
</dbReference>